<proteinExistence type="predicted"/>
<gene>
    <name evidence="1" type="ORF">CFter6_4492</name>
</gene>
<dbReference type="Proteomes" id="UP000072421">
    <property type="component" value="Chromosome"/>
</dbReference>
<sequence>MYLLMHNQCRFLISIDVVEARRLPPTLFFGTISPSYPQ</sequence>
<name>A0A127PH78_9BURK</name>
<organism evidence="1">
    <name type="scientific">Collimonas fungivorans</name>
    <dbReference type="NCBI Taxonomy" id="158899"/>
    <lineage>
        <taxon>Bacteria</taxon>
        <taxon>Pseudomonadati</taxon>
        <taxon>Pseudomonadota</taxon>
        <taxon>Betaproteobacteria</taxon>
        <taxon>Burkholderiales</taxon>
        <taxon>Oxalobacteraceae</taxon>
        <taxon>Collimonas</taxon>
    </lineage>
</organism>
<reference evidence="1 2" key="1">
    <citation type="submission" date="2015-11" db="EMBL/GenBank/DDBJ databases">
        <title>Exploring the genomic traits of fungus-feeding bacterial genus Collimonas.</title>
        <authorList>
            <person name="Song C."/>
            <person name="Schmidt R."/>
            <person name="de Jager V."/>
            <person name="Krzyzanowska D."/>
            <person name="Jongedijk E."/>
            <person name="Cankar K."/>
            <person name="Beekwilder J."/>
            <person name="van Veen A."/>
            <person name="de Boer W."/>
            <person name="van Veen J.A."/>
            <person name="Garbeva P."/>
        </authorList>
    </citation>
    <scope>NUCLEOTIDE SEQUENCE [LARGE SCALE GENOMIC DNA]</scope>
    <source>
        <strain evidence="1 2">Ter6</strain>
    </source>
</reference>
<dbReference type="EMBL" id="CP013232">
    <property type="protein sequence ID" value="AMO97083.1"/>
    <property type="molecule type" value="Genomic_DNA"/>
</dbReference>
<dbReference type="PATRIC" id="fig|158899.10.peg.4451"/>
<dbReference type="AlphaFoldDB" id="A0A127PH78"/>
<evidence type="ECO:0000313" key="1">
    <source>
        <dbReference type="EMBL" id="AMO97083.1"/>
    </source>
</evidence>
<evidence type="ECO:0000313" key="2">
    <source>
        <dbReference type="Proteomes" id="UP000072421"/>
    </source>
</evidence>
<accession>A0A127PH78</accession>
<protein>
    <submittedName>
        <fullName evidence="1">Uncharacterized protein</fullName>
    </submittedName>
</protein>